<dbReference type="GO" id="GO:0046872">
    <property type="term" value="F:metal ion binding"/>
    <property type="evidence" value="ECO:0007669"/>
    <property type="project" value="UniProtKB-UniRule"/>
</dbReference>
<dbReference type="InterPro" id="IPR042211">
    <property type="entry name" value="CRISPR-assoc_Cas1_N"/>
</dbReference>
<organism evidence="11 12">
    <name type="scientific">Hominimerdicola aceti</name>
    <dbReference type="NCBI Taxonomy" id="2981726"/>
    <lineage>
        <taxon>Bacteria</taxon>
        <taxon>Bacillati</taxon>
        <taxon>Bacillota</taxon>
        <taxon>Clostridia</taxon>
        <taxon>Eubacteriales</taxon>
        <taxon>Oscillospiraceae</taxon>
        <taxon>Hominimerdicola</taxon>
    </lineage>
</organism>
<dbReference type="GO" id="GO:0004520">
    <property type="term" value="F:DNA endonuclease activity"/>
    <property type="evidence" value="ECO:0007669"/>
    <property type="project" value="InterPro"/>
</dbReference>
<evidence type="ECO:0000256" key="5">
    <source>
        <dbReference type="ARBA" id="ARBA00022842"/>
    </source>
</evidence>
<comment type="caution">
    <text evidence="11">The sequence shown here is derived from an EMBL/GenBank/DDBJ whole genome shotgun (WGS) entry which is preliminary data.</text>
</comment>
<proteinExistence type="inferred from homology"/>
<feature type="binding site" evidence="10">
    <location>
        <position position="232"/>
    </location>
    <ligand>
        <name>Mn(2+)</name>
        <dbReference type="ChEBI" id="CHEBI:29035"/>
    </ligand>
</feature>
<dbReference type="Proteomes" id="UP001208131">
    <property type="component" value="Unassembled WGS sequence"/>
</dbReference>
<feature type="binding site" evidence="10">
    <location>
        <position position="164"/>
    </location>
    <ligand>
        <name>Mn(2+)</name>
        <dbReference type="ChEBI" id="CHEBI:29035"/>
    </ligand>
</feature>
<keyword evidence="3 10" id="KW-0255">Endonuclease</keyword>
<evidence type="ECO:0000256" key="8">
    <source>
        <dbReference type="ARBA" id="ARBA00023211"/>
    </source>
</evidence>
<dbReference type="HAMAP" id="MF_01470">
    <property type="entry name" value="Cas1"/>
    <property type="match status" value="1"/>
</dbReference>
<dbReference type="AlphaFoldDB" id="A0AAE3LGE4"/>
<dbReference type="Gene3D" id="3.100.10.20">
    <property type="entry name" value="CRISPR-associated endonuclease Cas1, N-terminal domain"/>
    <property type="match status" value="1"/>
</dbReference>
<keyword evidence="7 10" id="KW-0238">DNA-binding</keyword>
<dbReference type="PANTHER" id="PTHR34353:SF2">
    <property type="entry name" value="CRISPR-ASSOCIATED ENDONUCLEASE CAS1 1"/>
    <property type="match status" value="1"/>
</dbReference>
<dbReference type="InterPro" id="IPR002729">
    <property type="entry name" value="CRISPR-assoc_Cas1"/>
</dbReference>
<dbReference type="GO" id="GO:0051607">
    <property type="term" value="P:defense response to virus"/>
    <property type="evidence" value="ECO:0007669"/>
    <property type="project" value="UniProtKB-UniRule"/>
</dbReference>
<keyword evidence="1 10" id="KW-0540">Nuclease</keyword>
<dbReference type="Pfam" id="PF01867">
    <property type="entry name" value="Cas_Cas1"/>
    <property type="match status" value="1"/>
</dbReference>
<dbReference type="GO" id="GO:0043571">
    <property type="term" value="P:maintenance of CRISPR repeat elements"/>
    <property type="evidence" value="ECO:0007669"/>
    <property type="project" value="UniProtKB-UniRule"/>
</dbReference>
<protein>
    <recommendedName>
        <fullName evidence="10">CRISPR-associated endonuclease Cas1</fullName>
        <ecNumber evidence="10">3.1.-.-</ecNumber>
    </recommendedName>
</protein>
<evidence type="ECO:0000256" key="3">
    <source>
        <dbReference type="ARBA" id="ARBA00022759"/>
    </source>
</evidence>
<keyword evidence="2 10" id="KW-0479">Metal-binding</keyword>
<reference evidence="11 12" key="1">
    <citation type="journal article" date="2021" name="ISME Commun">
        <title>Automated analysis of genomic sequences facilitates high-throughput and comprehensive description of bacteria.</title>
        <authorList>
            <person name="Hitch T.C.A."/>
        </authorList>
    </citation>
    <scope>NUCLEOTIDE SEQUENCE [LARGE SCALE GENOMIC DNA]</scope>
    <source>
        <strain evidence="11 12">Sanger_31</strain>
    </source>
</reference>
<evidence type="ECO:0000256" key="1">
    <source>
        <dbReference type="ARBA" id="ARBA00022722"/>
    </source>
</evidence>
<name>A0AAE3LGE4_9FIRM</name>
<evidence type="ECO:0000256" key="7">
    <source>
        <dbReference type="ARBA" id="ARBA00023125"/>
    </source>
</evidence>
<dbReference type="PANTHER" id="PTHR34353">
    <property type="entry name" value="CRISPR-ASSOCIATED ENDONUCLEASE CAS1 1"/>
    <property type="match status" value="1"/>
</dbReference>
<dbReference type="InterPro" id="IPR042206">
    <property type="entry name" value="CRISPR-assoc_Cas1_C"/>
</dbReference>
<sequence length="340" mass="38760">MRKLLNSLYILEETAYLTLDGENIVCRAEDSEKFRVPFTNIEDIYIFSYSGCSPALMGKCAEYGIAVNFISPQGKFLARVQGKTKGNVYLRKEQFELFSIPQLDLIRNTVAAKLSNTRYLIRRSLHDNPDINSDGALTDCIKYLENGIKTVYETADKDIIMGIEGSCAKAYFDIFDRLILHQKEDFYLANRTKRPPLDRVNAMLSFLYTIAISSYTSALESVGLDSCLGFYHALRSGRSSLSCDLVEEFRCVVERLVLTMINLKMIKPEDFETQVSGAVYLSKEGKKKVLTAWQERKRTSIVHPYLGEKIQQGLLPYVQSSLLAKYIRGELDEYPNYLLK</sequence>
<evidence type="ECO:0000256" key="4">
    <source>
        <dbReference type="ARBA" id="ARBA00022801"/>
    </source>
</evidence>
<evidence type="ECO:0000256" key="10">
    <source>
        <dbReference type="HAMAP-Rule" id="MF_01470"/>
    </source>
</evidence>
<dbReference type="GO" id="GO:0016787">
    <property type="term" value="F:hydrolase activity"/>
    <property type="evidence" value="ECO:0007669"/>
    <property type="project" value="UniProtKB-KW"/>
</dbReference>
<dbReference type="GO" id="GO:0003677">
    <property type="term" value="F:DNA binding"/>
    <property type="evidence" value="ECO:0007669"/>
    <property type="project" value="UniProtKB-KW"/>
</dbReference>
<keyword evidence="6 10" id="KW-0051">Antiviral defense</keyword>
<feature type="binding site" evidence="10">
    <location>
        <position position="247"/>
    </location>
    <ligand>
        <name>Mn(2+)</name>
        <dbReference type="ChEBI" id="CHEBI:29035"/>
    </ligand>
</feature>
<dbReference type="RefSeq" id="WP_117939090.1">
    <property type="nucleotide sequence ID" value="NZ_JAOQJZ010000001.1"/>
</dbReference>
<gene>
    <name evidence="11" type="primary">cas1c</name>
    <name evidence="10" type="synonym">cas1</name>
    <name evidence="11" type="ORF">OCV57_02070</name>
</gene>
<dbReference type="NCBIfam" id="TIGR00287">
    <property type="entry name" value="cas1"/>
    <property type="match status" value="1"/>
</dbReference>
<evidence type="ECO:0000313" key="12">
    <source>
        <dbReference type="Proteomes" id="UP001208131"/>
    </source>
</evidence>
<accession>A0AAE3LGE4</accession>
<comment type="subunit">
    <text evidence="9 10">Homodimer, forms a heterotetramer with a Cas2 homodimer.</text>
</comment>
<evidence type="ECO:0000256" key="9">
    <source>
        <dbReference type="ARBA" id="ARBA00038592"/>
    </source>
</evidence>
<keyword evidence="4 10" id="KW-0378">Hydrolase</keyword>
<keyword evidence="8 10" id="KW-0464">Manganese</keyword>
<comment type="similarity">
    <text evidence="10">Belongs to the CRISPR-associated endonuclease Cas1 family.</text>
</comment>
<dbReference type="InterPro" id="IPR050646">
    <property type="entry name" value="Cas1"/>
</dbReference>
<dbReference type="EC" id="3.1.-.-" evidence="10"/>
<dbReference type="InterPro" id="IPR019856">
    <property type="entry name" value="CRISPR-assoc_Cas1_DVULG"/>
</dbReference>
<keyword evidence="5 10" id="KW-0460">Magnesium</keyword>
<comment type="cofactor">
    <cofactor evidence="10">
        <name>Mg(2+)</name>
        <dbReference type="ChEBI" id="CHEBI:18420"/>
    </cofactor>
    <cofactor evidence="10">
        <name>Mn(2+)</name>
        <dbReference type="ChEBI" id="CHEBI:29035"/>
    </cofactor>
</comment>
<keyword evidence="12" id="KW-1185">Reference proteome</keyword>
<evidence type="ECO:0000256" key="6">
    <source>
        <dbReference type="ARBA" id="ARBA00023118"/>
    </source>
</evidence>
<dbReference type="NCBIfam" id="TIGR03640">
    <property type="entry name" value="cas1_DVULG"/>
    <property type="match status" value="1"/>
</dbReference>
<evidence type="ECO:0000313" key="11">
    <source>
        <dbReference type="EMBL" id="MCU6704714.1"/>
    </source>
</evidence>
<dbReference type="EMBL" id="JAOQJZ010000001">
    <property type="protein sequence ID" value="MCU6704714.1"/>
    <property type="molecule type" value="Genomic_DNA"/>
</dbReference>
<evidence type="ECO:0000256" key="2">
    <source>
        <dbReference type="ARBA" id="ARBA00022723"/>
    </source>
</evidence>
<dbReference type="Gene3D" id="1.20.120.920">
    <property type="entry name" value="CRISPR-associated endonuclease Cas1, C-terminal domain"/>
    <property type="match status" value="1"/>
</dbReference>
<comment type="function">
    <text evidence="10">CRISPR (clustered regularly interspaced short palindromic repeat), is an adaptive immune system that provides protection against mobile genetic elements (viruses, transposable elements and conjugative plasmids). CRISPR clusters contain spacers, sequences complementary to antecedent mobile elements, and target invading nucleic acids. CRISPR clusters are transcribed and processed into CRISPR RNA (crRNA). Acts as a dsDNA endonuclease. Involved in the integration of spacer DNA into the CRISPR cassette.</text>
</comment>